<dbReference type="Proteomes" id="UP000249135">
    <property type="component" value="Unassembled WGS sequence"/>
</dbReference>
<comment type="caution">
    <text evidence="1">The sequence shown here is derived from an EMBL/GenBank/DDBJ whole genome shotgun (WGS) entry which is preliminary data.</text>
</comment>
<organism evidence="1 2">
    <name type="scientific">Variovorax paradoxus</name>
    <dbReference type="NCBI Taxonomy" id="34073"/>
    <lineage>
        <taxon>Bacteria</taxon>
        <taxon>Pseudomonadati</taxon>
        <taxon>Pseudomonadota</taxon>
        <taxon>Betaproteobacteria</taxon>
        <taxon>Burkholderiales</taxon>
        <taxon>Comamonadaceae</taxon>
        <taxon>Variovorax</taxon>
    </lineage>
</organism>
<proteinExistence type="predicted"/>
<protein>
    <submittedName>
        <fullName evidence="1">Uncharacterized protein</fullName>
    </submittedName>
</protein>
<reference evidence="1 2" key="1">
    <citation type="submission" date="2017-08" db="EMBL/GenBank/DDBJ databases">
        <title>Infants hospitalized years apart are colonized by the same room-sourced microbial strains.</title>
        <authorList>
            <person name="Brooks B."/>
            <person name="Olm M.R."/>
            <person name="Firek B.A."/>
            <person name="Baker R."/>
            <person name="Thomas B.C."/>
            <person name="Morowitz M.J."/>
            <person name="Banfield J.F."/>
        </authorList>
    </citation>
    <scope>NUCLEOTIDE SEQUENCE [LARGE SCALE GENOMIC DNA]</scope>
    <source>
        <strain evidence="1">S2_005_003_R2_41</strain>
    </source>
</reference>
<dbReference type="EMBL" id="QFPP01000010">
    <property type="protein sequence ID" value="PZQ77776.1"/>
    <property type="molecule type" value="Genomic_DNA"/>
</dbReference>
<accession>A0A2W5QLG1</accession>
<evidence type="ECO:0000313" key="1">
    <source>
        <dbReference type="EMBL" id="PZQ77776.1"/>
    </source>
</evidence>
<dbReference type="AlphaFoldDB" id="A0A2W5QLG1"/>
<sequence length="104" mass="11559">MHLQPMHDRLSDQDVVAYARPVELSLTDTDEPRIAEFIRQHGTLAILSFGTPMVMLSWPDGAVGPAWFHAGKPLTDCLVEAYRLARECLESIHFQHAPAAAGQH</sequence>
<name>A0A2W5QLG1_VARPD</name>
<gene>
    <name evidence="1" type="ORF">DI563_02525</name>
</gene>
<evidence type="ECO:0000313" key="2">
    <source>
        <dbReference type="Proteomes" id="UP000249135"/>
    </source>
</evidence>